<dbReference type="InterPro" id="IPR049472">
    <property type="entry name" value="MRNIP_N"/>
</dbReference>
<comment type="caution">
    <text evidence="2">The sequence shown here is derived from an EMBL/GenBank/DDBJ whole genome shotgun (WGS) entry which is preliminary data.</text>
</comment>
<reference evidence="2 3" key="1">
    <citation type="submission" date="2021-05" db="EMBL/GenBank/DDBJ databases">
        <authorList>
            <person name="Zahm M."/>
            <person name="Klopp C."/>
            <person name="Cabau C."/>
            <person name="Kuhl H."/>
            <person name="Suciu R."/>
            <person name="Ciorpac M."/>
            <person name="Holostenco D."/>
            <person name="Gessner J."/>
            <person name="Wuertz S."/>
            <person name="Hohne C."/>
            <person name="Stock M."/>
            <person name="Gislard M."/>
            <person name="Lluch J."/>
            <person name="Milhes M."/>
            <person name="Lampietro C."/>
            <person name="Lopez Roques C."/>
            <person name="Donnadieu C."/>
            <person name="Du K."/>
            <person name="Schartl M."/>
            <person name="Guiguen Y."/>
        </authorList>
    </citation>
    <scope>NUCLEOTIDE SEQUENCE [LARGE SCALE GENOMIC DNA]</scope>
    <source>
        <strain evidence="2">Hh-F2</strain>
        <tissue evidence="2">Blood</tissue>
    </source>
</reference>
<accession>A0ABR0YQ56</accession>
<proteinExistence type="predicted"/>
<evidence type="ECO:0000259" key="1">
    <source>
        <dbReference type="Pfam" id="PF15749"/>
    </source>
</evidence>
<gene>
    <name evidence="2" type="ORF">HHUSO_G25609</name>
</gene>
<dbReference type="InterPro" id="IPR032739">
    <property type="entry name" value="MRNIP"/>
</dbReference>
<dbReference type="Proteomes" id="UP001369086">
    <property type="component" value="Unassembled WGS sequence"/>
</dbReference>
<feature type="domain" description="MRN complex-interacting protein N-terminal" evidence="1">
    <location>
        <begin position="7"/>
        <end position="110"/>
    </location>
</feature>
<evidence type="ECO:0000313" key="3">
    <source>
        <dbReference type="Proteomes" id="UP001369086"/>
    </source>
</evidence>
<evidence type="ECO:0000313" key="2">
    <source>
        <dbReference type="EMBL" id="KAK6474735.1"/>
    </source>
</evidence>
<dbReference type="Pfam" id="PF15749">
    <property type="entry name" value="MRNIP"/>
    <property type="match status" value="1"/>
</dbReference>
<keyword evidence="3" id="KW-1185">Reference proteome</keyword>
<protein>
    <submittedName>
        <fullName evidence="2">MRN complex-interacting protein</fullName>
    </submittedName>
</protein>
<sequence length="370" mass="41682">MVQEFHVLRCFSCKTFQVHQVKKCKKWNCKICGEKQSIIKVYGQGSGADCRGHVQKLNMMQGEATQAAEISACGQEDEFPEEILPQDDCLSINSQRATDAGAGLSRWTKFLENSRGEPAVEEGLVDEEENVYTDKDHFYTEKRVVKRNQRKREKDWNSCNPSLEESVNSDHCEFRTRWKKARQWENWGRPSPQDKKDLISLKENAGKSMILGQLLPPPKATANKKTSLGLKDSTIPEYCTNNSTGMTASKWERFLPSTTREDESDFSPQSEKDLQHSQTFTTPLAFCSAQDMPSQLKGTGSLTLVDKALQRKRSKLTAEGGLSNEFPPSCTQPTSSFVSPIVSTQALTTDPLQPSFCSLFQTDEDFDETF</sequence>
<name>A0ABR0YQ56_HUSHU</name>
<organism evidence="2 3">
    <name type="scientific">Huso huso</name>
    <name type="common">Beluga</name>
    <name type="synonym">Acipenser huso</name>
    <dbReference type="NCBI Taxonomy" id="61971"/>
    <lineage>
        <taxon>Eukaryota</taxon>
        <taxon>Metazoa</taxon>
        <taxon>Chordata</taxon>
        <taxon>Craniata</taxon>
        <taxon>Vertebrata</taxon>
        <taxon>Euteleostomi</taxon>
        <taxon>Actinopterygii</taxon>
        <taxon>Chondrostei</taxon>
        <taxon>Acipenseriformes</taxon>
        <taxon>Acipenseridae</taxon>
        <taxon>Huso</taxon>
    </lineage>
</organism>
<dbReference type="PANTHER" id="PTHR15863:SF2">
    <property type="entry name" value="MRN COMPLEX-INTERACTING PROTEIN"/>
    <property type="match status" value="1"/>
</dbReference>
<dbReference type="PANTHER" id="PTHR15863">
    <property type="entry name" value="MRN COMPLEX-INTERACTING PROTEIN"/>
    <property type="match status" value="1"/>
</dbReference>
<dbReference type="EMBL" id="JAHFZB010000025">
    <property type="protein sequence ID" value="KAK6474735.1"/>
    <property type="molecule type" value="Genomic_DNA"/>
</dbReference>